<gene>
    <name evidence="2" type="ORF">SAMN05443661_102205</name>
</gene>
<evidence type="ECO:0000313" key="3">
    <source>
        <dbReference type="Proteomes" id="UP000182829"/>
    </source>
</evidence>
<dbReference type="AlphaFoldDB" id="A0A1I3JQT4"/>
<protein>
    <submittedName>
        <fullName evidence="2">Uncharacterized protein</fullName>
    </submittedName>
</protein>
<keyword evidence="1" id="KW-1133">Transmembrane helix</keyword>
<evidence type="ECO:0000256" key="1">
    <source>
        <dbReference type="SAM" id="Phobius"/>
    </source>
</evidence>
<keyword evidence="1" id="KW-0812">Transmembrane</keyword>
<reference evidence="2 3" key="1">
    <citation type="submission" date="2016-10" db="EMBL/GenBank/DDBJ databases">
        <authorList>
            <person name="de Groot N.N."/>
        </authorList>
    </citation>
    <scope>NUCLEOTIDE SEQUENCE [LARGE SCALE GENOMIC DNA]</scope>
    <source>
        <strain evidence="2 3">SP2</strain>
    </source>
</reference>
<feature type="transmembrane region" description="Helical" evidence="1">
    <location>
        <begin position="12"/>
        <end position="31"/>
    </location>
</feature>
<proteinExistence type="predicted"/>
<dbReference type="EMBL" id="FORO01000002">
    <property type="protein sequence ID" value="SFI62285.1"/>
    <property type="molecule type" value="Genomic_DNA"/>
</dbReference>
<organism evidence="2 3">
    <name type="scientific">Natronobacterium gregoryi</name>
    <dbReference type="NCBI Taxonomy" id="44930"/>
    <lineage>
        <taxon>Archaea</taxon>
        <taxon>Methanobacteriati</taxon>
        <taxon>Methanobacteriota</taxon>
        <taxon>Stenosarchaea group</taxon>
        <taxon>Halobacteria</taxon>
        <taxon>Halobacteriales</taxon>
        <taxon>Natrialbaceae</taxon>
        <taxon>Natronobacterium</taxon>
    </lineage>
</organism>
<accession>A0A1I3JQT4</accession>
<dbReference type="Proteomes" id="UP000182829">
    <property type="component" value="Unassembled WGS sequence"/>
</dbReference>
<sequence length="41" mass="4725">MHRIMAISTKVAALFIIAIAPMVEIQFSIGFPAEWTRFRFI</sequence>
<keyword evidence="1" id="KW-0472">Membrane</keyword>
<name>A0A1I3JQT4_9EURY</name>
<evidence type="ECO:0000313" key="2">
    <source>
        <dbReference type="EMBL" id="SFI62285.1"/>
    </source>
</evidence>